<comment type="caution">
    <text evidence="5">The sequence shown here is derived from an EMBL/GenBank/DDBJ whole genome shotgun (WGS) entry which is preliminary data.</text>
</comment>
<sequence>MTSEPRYSVRPIRNLKDMLAQSVRLYGENNAFLLKDDNNNYRGVKYKEYNSDIEGLGTALINLGLKDKYIAVIGENRYEWTVSYLAVVNGTGVVVPLDKDLPLQELQNLLERSGASAVIFSGKLENEFRKVQASVPSVKYFINMDSEEDDGSFLSYRRLIEKGKQLVQAGDTSFIDAEIDDEAMSILLFTSGTTDLAKGVMLSHKNICSNIMAVCSSLYIDDKDSALSILPLHHTYECTCGFLVMIYNGCTISFIEGLRHIVKNMQETKPSIIMAVPLILEGMYKKIWDKVSKNPVHKYKLKAAVAISDFLYHVLKIDIRKKLFKQIHDNFGGRLRLVISGAAAIDPKALKGLRSFGLNVLQGYGLTECSPIVTVNREEAHINSSIGLPLPGVEVQLADIGPDGVGELIVKGDNVMLGYFKNEAATQKVMKDGWFYTGDLGRLDEKGFFYITGRKKNVIVTKNGKNIFPEEVETYLNRSPYIQESLVWGKYDQITGETFVNAQIYPDLEAIKQKLKTNEVSQEDIHRIISAEIKAVNHSMPLYKHVRGFTIRENEFAKTTTKKIKRYAEKVG</sequence>
<dbReference type="EMBL" id="NIOJ01000024">
    <property type="protein sequence ID" value="PNT98813.1"/>
    <property type="molecule type" value="Genomic_DNA"/>
</dbReference>
<keyword evidence="1" id="KW-0547">Nucleotide-binding</keyword>
<evidence type="ECO:0000256" key="1">
    <source>
        <dbReference type="ARBA" id="ARBA00022741"/>
    </source>
</evidence>
<dbReference type="Gene3D" id="3.40.50.12780">
    <property type="entry name" value="N-terminal domain of ligase-like"/>
    <property type="match status" value="1"/>
</dbReference>
<dbReference type="AlphaFoldDB" id="A0A2K2FJ73"/>
<dbReference type="GO" id="GO:0004467">
    <property type="term" value="F:long-chain fatty acid-CoA ligase activity"/>
    <property type="evidence" value="ECO:0007669"/>
    <property type="project" value="UniProtKB-EC"/>
</dbReference>
<feature type="domain" description="AMP-dependent synthetase/ligase" evidence="4">
    <location>
        <begin position="36"/>
        <end position="420"/>
    </location>
</feature>
<reference evidence="5 6" key="1">
    <citation type="submission" date="2017-06" db="EMBL/GenBank/DDBJ databases">
        <title>Investigating the central metabolism of Clostridium thermosuccinogenes.</title>
        <authorList>
            <person name="Koendjbiharie J.G."/>
            <person name="van Kranenburg R."/>
        </authorList>
    </citation>
    <scope>NUCLEOTIDE SEQUENCE [LARGE SCALE GENOMIC DNA]</scope>
    <source>
        <strain evidence="5 6">DSM 5806</strain>
    </source>
</reference>
<dbReference type="KEGG" id="cthd:CDO33_14510"/>
<keyword evidence="6" id="KW-1185">Reference proteome</keyword>
<evidence type="ECO:0000256" key="3">
    <source>
        <dbReference type="ARBA" id="ARBA00024484"/>
    </source>
</evidence>
<evidence type="ECO:0000313" key="6">
    <source>
        <dbReference type="Proteomes" id="UP000236151"/>
    </source>
</evidence>
<dbReference type="OrthoDB" id="9778383at2"/>
<protein>
    <submittedName>
        <fullName evidence="5">AMP-dependent synthetase</fullName>
    </submittedName>
</protein>
<dbReference type="InterPro" id="IPR045851">
    <property type="entry name" value="AMP-bd_C_sf"/>
</dbReference>
<dbReference type="RefSeq" id="WP_103081645.1">
    <property type="nucleotide sequence ID" value="NZ_CP021850.1"/>
</dbReference>
<keyword evidence="2" id="KW-0067">ATP-binding</keyword>
<accession>A0A2K2FJ73</accession>
<dbReference type="Gene3D" id="3.30.300.30">
    <property type="match status" value="1"/>
</dbReference>
<dbReference type="PANTHER" id="PTHR43272">
    <property type="entry name" value="LONG-CHAIN-FATTY-ACID--COA LIGASE"/>
    <property type="match status" value="1"/>
</dbReference>
<evidence type="ECO:0000259" key="4">
    <source>
        <dbReference type="Pfam" id="PF00501"/>
    </source>
</evidence>
<dbReference type="GO" id="GO:0005524">
    <property type="term" value="F:ATP binding"/>
    <property type="evidence" value="ECO:0007669"/>
    <property type="project" value="UniProtKB-KW"/>
</dbReference>
<dbReference type="InterPro" id="IPR042099">
    <property type="entry name" value="ANL_N_sf"/>
</dbReference>
<dbReference type="InterPro" id="IPR000873">
    <property type="entry name" value="AMP-dep_synth/lig_dom"/>
</dbReference>
<dbReference type="PANTHER" id="PTHR43272:SF33">
    <property type="entry name" value="AMP-BINDING DOMAIN-CONTAINING PROTEIN-RELATED"/>
    <property type="match status" value="1"/>
</dbReference>
<dbReference type="Proteomes" id="UP000236151">
    <property type="component" value="Unassembled WGS sequence"/>
</dbReference>
<evidence type="ECO:0000256" key="2">
    <source>
        <dbReference type="ARBA" id="ARBA00022840"/>
    </source>
</evidence>
<dbReference type="GO" id="GO:0016020">
    <property type="term" value="C:membrane"/>
    <property type="evidence" value="ECO:0007669"/>
    <property type="project" value="TreeGrafter"/>
</dbReference>
<dbReference type="SUPFAM" id="SSF56801">
    <property type="entry name" value="Acetyl-CoA synthetase-like"/>
    <property type="match status" value="1"/>
</dbReference>
<organism evidence="5 6">
    <name type="scientific">Clostridium thermosuccinogenes</name>
    <dbReference type="NCBI Taxonomy" id="84032"/>
    <lineage>
        <taxon>Bacteria</taxon>
        <taxon>Bacillati</taxon>
        <taxon>Bacillota</taxon>
        <taxon>Clostridia</taxon>
        <taxon>Eubacteriales</taxon>
        <taxon>Clostridiaceae</taxon>
        <taxon>Clostridium</taxon>
    </lineage>
</organism>
<dbReference type="Pfam" id="PF00501">
    <property type="entry name" value="AMP-binding"/>
    <property type="match status" value="1"/>
</dbReference>
<name>A0A2K2FJ73_9CLOT</name>
<proteinExistence type="predicted"/>
<gene>
    <name evidence="5" type="ORF">CDQ84_10225</name>
</gene>
<comment type="catalytic activity">
    <reaction evidence="3">
        <text>a long-chain fatty acid + ATP + CoA = a long-chain fatty acyl-CoA + AMP + diphosphate</text>
        <dbReference type="Rhea" id="RHEA:15421"/>
        <dbReference type="ChEBI" id="CHEBI:30616"/>
        <dbReference type="ChEBI" id="CHEBI:33019"/>
        <dbReference type="ChEBI" id="CHEBI:57287"/>
        <dbReference type="ChEBI" id="CHEBI:57560"/>
        <dbReference type="ChEBI" id="CHEBI:83139"/>
        <dbReference type="ChEBI" id="CHEBI:456215"/>
        <dbReference type="EC" id="6.2.1.3"/>
    </reaction>
    <physiologicalReaction direction="left-to-right" evidence="3">
        <dbReference type="Rhea" id="RHEA:15422"/>
    </physiologicalReaction>
</comment>
<evidence type="ECO:0000313" key="5">
    <source>
        <dbReference type="EMBL" id="PNT98813.1"/>
    </source>
</evidence>